<dbReference type="EMBL" id="CABFJX010000035">
    <property type="protein sequence ID" value="VTT59654.1"/>
    <property type="molecule type" value="Genomic_DNA"/>
</dbReference>
<reference evidence="2" key="1">
    <citation type="submission" date="2019-05" db="EMBL/GenBank/DDBJ databases">
        <authorList>
            <person name="Piombo E."/>
        </authorList>
    </citation>
    <scope>NUCLEOTIDE SEQUENCE</scope>
    <source>
        <strain evidence="2">C2S</strain>
    </source>
</reference>
<evidence type="ECO:0000313" key="2">
    <source>
        <dbReference type="EMBL" id="VTT59654.1"/>
    </source>
</evidence>
<sequence length="125" mass="14526">MTLRNSSPIGWYLFNEKDKEETKRLERDQDAYFISHSPKSPASPGQPQEEGYWIDLTCEDRAATALNDTKHKAVSFHFILDRERDLIISGTFRNIVHNARHKPKSRQISITKIMVILTTKNTNIR</sequence>
<feature type="compositionally biased region" description="Polar residues" evidence="1">
    <location>
        <begin position="37"/>
        <end position="46"/>
    </location>
</feature>
<evidence type="ECO:0000313" key="3">
    <source>
        <dbReference type="Proteomes" id="UP000760494"/>
    </source>
</evidence>
<comment type="caution">
    <text evidence="2">The sequence shown here is derived from an EMBL/GenBank/DDBJ whole genome shotgun (WGS) entry which is preliminary data.</text>
</comment>
<organism evidence="2 3">
    <name type="scientific">Fusarium fujikuroi</name>
    <name type="common">Bakanae and foot rot disease fungus</name>
    <name type="synonym">Gibberella fujikuroi</name>
    <dbReference type="NCBI Taxonomy" id="5127"/>
    <lineage>
        <taxon>Eukaryota</taxon>
        <taxon>Fungi</taxon>
        <taxon>Dikarya</taxon>
        <taxon>Ascomycota</taxon>
        <taxon>Pezizomycotina</taxon>
        <taxon>Sordariomycetes</taxon>
        <taxon>Hypocreomycetidae</taxon>
        <taxon>Hypocreales</taxon>
        <taxon>Nectriaceae</taxon>
        <taxon>Fusarium</taxon>
        <taxon>Fusarium fujikuroi species complex</taxon>
    </lineage>
</organism>
<dbReference type="Proteomes" id="UP000760494">
    <property type="component" value="Unassembled WGS sequence"/>
</dbReference>
<name>A0A5Q3G257_FUSFU</name>
<evidence type="ECO:0000256" key="1">
    <source>
        <dbReference type="SAM" id="MobiDB-lite"/>
    </source>
</evidence>
<gene>
    <name evidence="2" type="ORF">C2S_3918</name>
</gene>
<proteinExistence type="predicted"/>
<feature type="region of interest" description="Disordered" evidence="1">
    <location>
        <begin position="29"/>
        <end position="50"/>
    </location>
</feature>
<protein>
    <submittedName>
        <fullName evidence="2">Uncharacterized protein</fullName>
    </submittedName>
</protein>
<accession>A0A5Q3G257</accession>
<dbReference type="AlphaFoldDB" id="A0A5Q3G257"/>